<reference evidence="2 3" key="1">
    <citation type="submission" date="2023-07" db="EMBL/GenBank/DDBJ databases">
        <title>Novel species of Thermanaerothrix with wide hydrolytic capabilities.</title>
        <authorList>
            <person name="Zayulina K.S."/>
            <person name="Podosokorskaya O.A."/>
            <person name="Elcheninov A.G."/>
        </authorList>
    </citation>
    <scope>NUCLEOTIDE SEQUENCE [LARGE SCALE GENOMIC DNA]</scope>
    <source>
        <strain evidence="2 3">4228-RoL</strain>
    </source>
</reference>
<dbReference type="RefSeq" id="WP_315624548.1">
    <property type="nucleotide sequence ID" value="NZ_JAUHMF010000001.1"/>
</dbReference>
<organism evidence="2 3">
    <name type="scientific">Thermanaerothrix solaris</name>
    <dbReference type="NCBI Taxonomy" id="3058434"/>
    <lineage>
        <taxon>Bacteria</taxon>
        <taxon>Bacillati</taxon>
        <taxon>Chloroflexota</taxon>
        <taxon>Anaerolineae</taxon>
        <taxon>Anaerolineales</taxon>
        <taxon>Anaerolineaceae</taxon>
        <taxon>Thermanaerothrix</taxon>
    </lineage>
</organism>
<comment type="caution">
    <text evidence="2">The sequence shown here is derived from an EMBL/GenBank/DDBJ whole genome shotgun (WGS) entry which is preliminary data.</text>
</comment>
<gene>
    <name evidence="2" type="ORF">QYE77_06415</name>
</gene>
<keyword evidence="1" id="KW-0175">Coiled coil</keyword>
<protein>
    <submittedName>
        <fullName evidence="2">DUF1641 domain-containing protein</fullName>
    </submittedName>
</protein>
<dbReference type="EMBL" id="JAUHMF010000001">
    <property type="protein sequence ID" value="MDT8897896.1"/>
    <property type="molecule type" value="Genomic_DNA"/>
</dbReference>
<evidence type="ECO:0000313" key="3">
    <source>
        <dbReference type="Proteomes" id="UP001254165"/>
    </source>
</evidence>
<evidence type="ECO:0000256" key="1">
    <source>
        <dbReference type="SAM" id="Coils"/>
    </source>
</evidence>
<dbReference type="Pfam" id="PF07849">
    <property type="entry name" value="DUF1641"/>
    <property type="match status" value="1"/>
</dbReference>
<dbReference type="InterPro" id="IPR012440">
    <property type="entry name" value="DUF1641"/>
</dbReference>
<accession>A0ABU3NM43</accession>
<sequence>MEAEIAALNQKLDALMTQVAYLTEQARVAERGRQARDELIETAMPIAKEALRLGSEQLEEVQDYVQPEELLRLLKKFLRHARQLESLLDQLDALYDLLETLTPVSKDVMMRLTDVLQTLDEKGYFAFARGGVRIVDNIVTSFSEEDVNRLGDNIVLILNTIKDMTQPEIMTFVRNTLLLAEQEVGKPVDTSLFSLLRQLQDPAVRRGLALTLRVLQVIGHQADANSKPVPA</sequence>
<proteinExistence type="predicted"/>
<dbReference type="Proteomes" id="UP001254165">
    <property type="component" value="Unassembled WGS sequence"/>
</dbReference>
<keyword evidence="3" id="KW-1185">Reference proteome</keyword>
<name>A0ABU3NM43_9CHLR</name>
<evidence type="ECO:0000313" key="2">
    <source>
        <dbReference type="EMBL" id="MDT8897896.1"/>
    </source>
</evidence>
<feature type="coiled-coil region" evidence="1">
    <location>
        <begin position="74"/>
        <end position="101"/>
    </location>
</feature>